<dbReference type="Proteomes" id="UP000815325">
    <property type="component" value="Unassembled WGS sequence"/>
</dbReference>
<dbReference type="NCBIfam" id="TIGR02093">
    <property type="entry name" value="P_ylase"/>
    <property type="match status" value="1"/>
</dbReference>
<comment type="catalytic activity">
    <reaction evidence="1 8">
        <text>[(1-&gt;4)-alpha-D-glucosyl](n) + phosphate = [(1-&gt;4)-alpha-D-glucosyl](n-1) + alpha-D-glucose 1-phosphate</text>
        <dbReference type="Rhea" id="RHEA:41732"/>
        <dbReference type="Rhea" id="RHEA-COMP:9584"/>
        <dbReference type="Rhea" id="RHEA-COMP:9586"/>
        <dbReference type="ChEBI" id="CHEBI:15444"/>
        <dbReference type="ChEBI" id="CHEBI:43474"/>
        <dbReference type="ChEBI" id="CHEBI:58601"/>
        <dbReference type="EC" id="2.4.1.1"/>
    </reaction>
</comment>
<comment type="caution">
    <text evidence="9">The sequence shown here is derived from an EMBL/GenBank/DDBJ whole genome shotgun (WGS) entry which is preliminary data.</text>
</comment>
<dbReference type="EC" id="2.4.1.1" evidence="8"/>
<comment type="similarity">
    <text evidence="3 8">Belongs to the glycogen phosphorylase family.</text>
</comment>
<keyword evidence="5 8" id="KW-0808">Transferase</keyword>
<dbReference type="PANTHER" id="PTHR11468:SF30">
    <property type="entry name" value="ALPHA-1,4 GLUCAN PHOSPHORYLASE"/>
    <property type="match status" value="1"/>
</dbReference>
<comment type="cofactor">
    <cofactor evidence="2 8">
        <name>pyridoxal 5'-phosphate</name>
        <dbReference type="ChEBI" id="CHEBI:597326"/>
    </cofactor>
</comment>
<evidence type="ECO:0000256" key="7">
    <source>
        <dbReference type="ARBA" id="ARBA00023277"/>
    </source>
</evidence>
<evidence type="ECO:0000313" key="10">
    <source>
        <dbReference type="Proteomes" id="UP000815325"/>
    </source>
</evidence>
<dbReference type="PIRSF" id="PIRSF000460">
    <property type="entry name" value="Pprylas_GlgP"/>
    <property type="match status" value="1"/>
</dbReference>
<accession>A0ABQ7GIB4</accession>
<evidence type="ECO:0000256" key="4">
    <source>
        <dbReference type="ARBA" id="ARBA00022676"/>
    </source>
</evidence>
<dbReference type="PROSITE" id="PS00102">
    <property type="entry name" value="PHOSPHORYLASE"/>
    <property type="match status" value="1"/>
</dbReference>
<organism evidence="9 10">
    <name type="scientific">Dunaliella salina</name>
    <name type="common">Green alga</name>
    <name type="synonym">Protococcus salinus</name>
    <dbReference type="NCBI Taxonomy" id="3046"/>
    <lineage>
        <taxon>Eukaryota</taxon>
        <taxon>Viridiplantae</taxon>
        <taxon>Chlorophyta</taxon>
        <taxon>core chlorophytes</taxon>
        <taxon>Chlorophyceae</taxon>
        <taxon>CS clade</taxon>
        <taxon>Chlamydomonadales</taxon>
        <taxon>Dunaliellaceae</taxon>
        <taxon>Dunaliella</taxon>
    </lineage>
</organism>
<keyword evidence="10" id="KW-1185">Reference proteome</keyword>
<dbReference type="Gene3D" id="3.40.50.2000">
    <property type="entry name" value="Glycogen Phosphorylase B"/>
    <property type="match status" value="2"/>
</dbReference>
<evidence type="ECO:0000256" key="8">
    <source>
        <dbReference type="RuleBase" id="RU000587"/>
    </source>
</evidence>
<sequence length="865" mass="97936">MQLPAGKTLGGLNRGANLNRAAPLRPASMRSRAAPVLAMAKPSINAAATAAAPPTAASETDLILKKLRYDFGKLTPETPRDAYNGAAFALRERLIDQMEATHEYWRKADPKFTYYLSAEFLMGRSMMNTVLNLGLQGEYAKALNEMGFKMEQVAEAERDAALGNGGLGRLAACFLDSMATLDLPGWGYGIRYKYGMFKQLVDRSTGYQNEVPDIWLTDGNPWEVKRNDVRHKVCFGGKVEKKDGKSVWIPAEEVWAVAYDNPVPGFRTPTCANLRLWDAQPLEEFDLGAFNAGEYDKAMLARERADAISAVLYPNDATPEGKELRLKQQYFFVTAALQDVLARFKAMHGTSNWDLLPEKASFQLNDTHPTMAMAELTRLLVDVEGLSWEQGVKLTSQCLNYTNHTVMPEALEKWPVKVLAKMLPRNLEIIEIIDEGWQKWLKEQGKSDEEIKRMAIIHPNQWNPDEMLVNMAYLAVVCANRINGVAAIHSEIVKDELFNDFYKVFPSKFQNKTNGVTPRRWLNFCNPELSALITEKLGSDNWVNNLEELTKLRAFATDKGFQEKWQQVKRQKKIQLAGLIKQMFGDDVNLDSLFDVQIKRIHEYKRQHLNVFSIIHRYKELKAMSPEQRKQAVPRVCIFGGKAASSYDIAKRIVRLINQVGNKLNSDPDTKDLLRVYFIPDYNVSLAEKMIPGAELSQHISTAGTEASGTSNMKFQMNGSLILGTWDGATIEIAEETGVDEVFIFGVRAHQIHELRKTRKDLKTDPRWDAIMEDIKGGMFGDAEYFKPLVDSVHDMNIGNDWFLLANDFADYMRAQGEVDAVYKDQSEWTRRSIMYTAGSGKFSSDRTVREYAEDVWNMKPCRPQ</sequence>
<gene>
    <name evidence="9" type="ORF">DUNSADRAFT_9018</name>
</gene>
<keyword evidence="7 8" id="KW-0119">Carbohydrate metabolism</keyword>
<dbReference type="SUPFAM" id="SSF53756">
    <property type="entry name" value="UDP-Glycosyltransferase/glycogen phosphorylase"/>
    <property type="match status" value="1"/>
</dbReference>
<dbReference type="EMBL" id="MU069762">
    <property type="protein sequence ID" value="KAF5834355.1"/>
    <property type="molecule type" value="Genomic_DNA"/>
</dbReference>
<evidence type="ECO:0000256" key="2">
    <source>
        <dbReference type="ARBA" id="ARBA00001933"/>
    </source>
</evidence>
<evidence type="ECO:0000256" key="3">
    <source>
        <dbReference type="ARBA" id="ARBA00006047"/>
    </source>
</evidence>
<evidence type="ECO:0000256" key="5">
    <source>
        <dbReference type="ARBA" id="ARBA00022679"/>
    </source>
</evidence>
<proteinExistence type="inferred from homology"/>
<reference evidence="9" key="1">
    <citation type="submission" date="2017-08" db="EMBL/GenBank/DDBJ databases">
        <authorList>
            <person name="Polle J.E."/>
            <person name="Barry K."/>
            <person name="Cushman J."/>
            <person name="Schmutz J."/>
            <person name="Tran D."/>
            <person name="Hathwaick L.T."/>
            <person name="Yim W.C."/>
            <person name="Jenkins J."/>
            <person name="Mckie-Krisberg Z.M."/>
            <person name="Prochnik S."/>
            <person name="Lindquist E."/>
            <person name="Dockter R.B."/>
            <person name="Adam C."/>
            <person name="Molina H."/>
            <person name="Bunkerborg J."/>
            <person name="Jin E."/>
            <person name="Buchheim M."/>
            <person name="Magnuson J."/>
        </authorList>
    </citation>
    <scope>NUCLEOTIDE SEQUENCE</scope>
    <source>
        <strain evidence="9">CCAP 19/18</strain>
    </source>
</reference>
<dbReference type="InterPro" id="IPR000811">
    <property type="entry name" value="Glyco_trans_35"/>
</dbReference>
<keyword evidence="4 8" id="KW-0328">Glycosyltransferase</keyword>
<dbReference type="InterPro" id="IPR011833">
    <property type="entry name" value="Glycg_phsphrylas"/>
</dbReference>
<evidence type="ECO:0000313" key="9">
    <source>
        <dbReference type="EMBL" id="KAF5834355.1"/>
    </source>
</evidence>
<dbReference type="PANTHER" id="PTHR11468">
    <property type="entry name" value="GLYCOGEN PHOSPHORYLASE"/>
    <property type="match status" value="1"/>
</dbReference>
<protein>
    <recommendedName>
        <fullName evidence="8">Alpha-1,4 glucan phosphorylase</fullName>
        <ecNumber evidence="8">2.4.1.1</ecNumber>
    </recommendedName>
</protein>
<keyword evidence="6 8" id="KW-0663">Pyridoxal phosphate</keyword>
<dbReference type="Pfam" id="PF00343">
    <property type="entry name" value="Phosphorylase"/>
    <property type="match status" value="1"/>
</dbReference>
<dbReference type="CDD" id="cd04300">
    <property type="entry name" value="GT35_Glycogen_Phosphorylase"/>
    <property type="match status" value="1"/>
</dbReference>
<evidence type="ECO:0000256" key="1">
    <source>
        <dbReference type="ARBA" id="ARBA00001275"/>
    </source>
</evidence>
<evidence type="ECO:0000256" key="6">
    <source>
        <dbReference type="ARBA" id="ARBA00022898"/>
    </source>
</evidence>
<dbReference type="InterPro" id="IPR035090">
    <property type="entry name" value="Pyridoxal_P_attach_site"/>
</dbReference>
<name>A0ABQ7GIB4_DUNSA</name>
<comment type="function">
    <text evidence="8">Allosteric enzyme that catalyzes the rate-limiting step in glycogen catabolism, the phosphorolytic cleavage of glycogen to produce glucose-1-phosphate, and plays a central role in maintaining cellular and organismal glucose homeostasis.</text>
</comment>